<dbReference type="PANTHER" id="PTHR30388">
    <property type="entry name" value="ALDEHYDE OXIDOREDUCTASE MOLYBDENUM COFACTOR ASSEMBLY PROTEIN"/>
    <property type="match status" value="1"/>
</dbReference>
<evidence type="ECO:0000256" key="1">
    <source>
        <dbReference type="SAM" id="MobiDB-lite"/>
    </source>
</evidence>
<dbReference type="Pfam" id="PF13478">
    <property type="entry name" value="XdhC_C"/>
    <property type="match status" value="1"/>
</dbReference>
<sequence>MSTLLQIVDALSRAAAAGESVVLATVVRVVGSSYGGVGARMLVRVDGTTVGLVSGGCLESDLALHARRVHASGRAELVAYDTRADDDAVWGLGLGCNGLIEILLQPLVPAAAQATATLLRRALHADEPRILATVVRTDDSAEAPPVGWQTLLGDDATLPGLEAHADAARDAGRRGLVATVGACDVAFELVRPVTRLVVCGSGPDAVPVVRLATQLGWDVTVVDHRPVAHAHPERFSGAALVECADASRLGASVALTARTAVVVMSHHFGRDTAYVGALLSTDVAYVGVLGPRSRSDRMLAELATRGRVPDTMGARLYGPIGLDLGGDGPEAIALAIVSEVAAVTAGRTGGSLRDRTAPLHASAAPARSAPHGA</sequence>
<feature type="domain" description="XdhC- CoxI" evidence="2">
    <location>
        <begin position="15"/>
        <end position="81"/>
    </location>
</feature>
<evidence type="ECO:0008006" key="6">
    <source>
        <dbReference type="Google" id="ProtNLM"/>
    </source>
</evidence>
<reference evidence="4" key="1">
    <citation type="submission" date="2022-08" db="EMBL/GenBank/DDBJ databases">
        <title>Draft genome sequencing of Roseisolibacter agri AW1220.</title>
        <authorList>
            <person name="Tobiishi Y."/>
            <person name="Tonouchi A."/>
        </authorList>
    </citation>
    <scope>NUCLEOTIDE SEQUENCE</scope>
    <source>
        <strain evidence="4">AW1220</strain>
    </source>
</reference>
<name>A0AA37V1C8_9BACT</name>
<evidence type="ECO:0000259" key="3">
    <source>
        <dbReference type="Pfam" id="PF13478"/>
    </source>
</evidence>
<dbReference type="Pfam" id="PF02625">
    <property type="entry name" value="XdhC_CoxI"/>
    <property type="match status" value="1"/>
</dbReference>
<comment type="caution">
    <text evidence="4">The sequence shown here is derived from an EMBL/GenBank/DDBJ whole genome shotgun (WGS) entry which is preliminary data.</text>
</comment>
<feature type="compositionally biased region" description="Low complexity" evidence="1">
    <location>
        <begin position="358"/>
        <end position="373"/>
    </location>
</feature>
<dbReference type="Gene3D" id="3.40.50.720">
    <property type="entry name" value="NAD(P)-binding Rossmann-like Domain"/>
    <property type="match status" value="1"/>
</dbReference>
<evidence type="ECO:0000259" key="2">
    <source>
        <dbReference type="Pfam" id="PF02625"/>
    </source>
</evidence>
<proteinExistence type="predicted"/>
<evidence type="ECO:0000313" key="5">
    <source>
        <dbReference type="Proteomes" id="UP001161325"/>
    </source>
</evidence>
<protein>
    <recommendedName>
        <fullName evidence="6">Xanthine dehydrogenase</fullName>
    </recommendedName>
</protein>
<organism evidence="4 5">
    <name type="scientific">Roseisolibacter agri</name>
    <dbReference type="NCBI Taxonomy" id="2014610"/>
    <lineage>
        <taxon>Bacteria</taxon>
        <taxon>Pseudomonadati</taxon>
        <taxon>Gemmatimonadota</taxon>
        <taxon>Gemmatimonadia</taxon>
        <taxon>Gemmatimonadales</taxon>
        <taxon>Gemmatimonadaceae</taxon>
        <taxon>Roseisolibacter</taxon>
    </lineage>
</organism>
<dbReference type="EMBL" id="BRXS01000004">
    <property type="protein sequence ID" value="GLC25975.1"/>
    <property type="molecule type" value="Genomic_DNA"/>
</dbReference>
<dbReference type="PANTHER" id="PTHR30388:SF6">
    <property type="entry name" value="XANTHINE DEHYDROGENASE SUBUNIT A-RELATED"/>
    <property type="match status" value="1"/>
</dbReference>
<dbReference type="RefSeq" id="WP_284350445.1">
    <property type="nucleotide sequence ID" value="NZ_BRXS01000004.1"/>
</dbReference>
<dbReference type="InterPro" id="IPR003777">
    <property type="entry name" value="XdhC_CoxI"/>
</dbReference>
<dbReference type="InterPro" id="IPR052698">
    <property type="entry name" value="MoCofactor_Util/Proc"/>
</dbReference>
<dbReference type="AlphaFoldDB" id="A0AA37V1C8"/>
<keyword evidence="5" id="KW-1185">Reference proteome</keyword>
<dbReference type="Proteomes" id="UP001161325">
    <property type="component" value="Unassembled WGS sequence"/>
</dbReference>
<accession>A0AA37V1C8</accession>
<gene>
    <name evidence="4" type="ORF">rosag_24880</name>
</gene>
<dbReference type="InterPro" id="IPR027051">
    <property type="entry name" value="XdhC_Rossmann_dom"/>
</dbReference>
<feature type="region of interest" description="Disordered" evidence="1">
    <location>
        <begin position="349"/>
        <end position="373"/>
    </location>
</feature>
<evidence type="ECO:0000313" key="4">
    <source>
        <dbReference type="EMBL" id="GLC25975.1"/>
    </source>
</evidence>
<feature type="domain" description="XdhC Rossmann" evidence="3">
    <location>
        <begin position="196"/>
        <end position="340"/>
    </location>
</feature>